<proteinExistence type="predicted"/>
<feature type="domain" description="NADP-dependent oxidoreductase" evidence="2">
    <location>
        <begin position="15"/>
        <end position="287"/>
    </location>
</feature>
<accession>A0ABR3GN26</accession>
<dbReference type="InterPro" id="IPR020471">
    <property type="entry name" value="AKR"/>
</dbReference>
<dbReference type="EMBL" id="JBBBZM010000036">
    <property type="protein sequence ID" value="KAL0637322.1"/>
    <property type="molecule type" value="Genomic_DNA"/>
</dbReference>
<dbReference type="SUPFAM" id="SSF51430">
    <property type="entry name" value="NAD(P)-linked oxidoreductase"/>
    <property type="match status" value="1"/>
</dbReference>
<keyword evidence="4" id="KW-1185">Reference proteome</keyword>
<evidence type="ECO:0000313" key="4">
    <source>
        <dbReference type="Proteomes" id="UP001447188"/>
    </source>
</evidence>
<name>A0ABR3GN26_9PEZI</name>
<dbReference type="CDD" id="cd19164">
    <property type="entry name" value="AKR_ARA2"/>
    <property type="match status" value="1"/>
</dbReference>
<dbReference type="InterPro" id="IPR023210">
    <property type="entry name" value="NADP_OxRdtase_dom"/>
</dbReference>
<dbReference type="Pfam" id="PF00248">
    <property type="entry name" value="Aldo_ket_red"/>
    <property type="match status" value="1"/>
</dbReference>
<reference evidence="3 4" key="1">
    <citation type="submission" date="2024-02" db="EMBL/GenBank/DDBJ databases">
        <title>Discinaceae phylogenomics.</title>
        <authorList>
            <person name="Dirks A.C."/>
            <person name="James T.Y."/>
        </authorList>
    </citation>
    <scope>NUCLEOTIDE SEQUENCE [LARGE SCALE GENOMIC DNA]</scope>
    <source>
        <strain evidence="3 4">ACD0624</strain>
    </source>
</reference>
<dbReference type="InterPro" id="IPR044480">
    <property type="entry name" value="Ara2-like"/>
</dbReference>
<dbReference type="PANTHER" id="PTHR42686:SF1">
    <property type="entry name" value="GH17980P-RELATED"/>
    <property type="match status" value="1"/>
</dbReference>
<protein>
    <recommendedName>
        <fullName evidence="2">NADP-dependent oxidoreductase domain-containing protein</fullName>
    </recommendedName>
</protein>
<dbReference type="Proteomes" id="UP001447188">
    <property type="component" value="Unassembled WGS sequence"/>
</dbReference>
<evidence type="ECO:0000259" key="2">
    <source>
        <dbReference type="Pfam" id="PF00248"/>
    </source>
</evidence>
<sequence>MSSSTYPKLSTLLPPIILGGGAYNTQMNADPAALPIRALIRRAFDLGITAIDTSPYYGPSELLIGDALLHSAQPRRDYLLMTKVGRIQEVDFDYSPAWIRKSVARSLQRLHTNYLDVVFCHDIEFVSRPAVLNAVRTLFELVDEGTIRYVGISGYPPLVLAEIAVAVRKTLGRPVDVVQSYCHYNLQNGKLLTALSTLKGEAGVDVVINASPLSMGLLSGAFPGDFHPAPRALQEACVVAHKWCLERGETLPGVAMRWAFAKWQGQGPTISGASYVEELEANVEAYREMSTAKEGKLGLYRDAGVDEAAVERMEPLWDEVRGLLGEWVDWSWESPPSGHVLWKLVGESKL</sequence>
<keyword evidence="1" id="KW-0560">Oxidoreductase</keyword>
<dbReference type="Gene3D" id="3.20.20.100">
    <property type="entry name" value="NADP-dependent oxidoreductase domain"/>
    <property type="match status" value="1"/>
</dbReference>
<dbReference type="InterPro" id="IPR036812">
    <property type="entry name" value="NAD(P)_OxRdtase_dom_sf"/>
</dbReference>
<comment type="caution">
    <text evidence="3">The sequence shown here is derived from an EMBL/GenBank/DDBJ whole genome shotgun (WGS) entry which is preliminary data.</text>
</comment>
<gene>
    <name evidence="3" type="ORF">Q9L58_003655</name>
</gene>
<organism evidence="3 4">
    <name type="scientific">Discina gigas</name>
    <dbReference type="NCBI Taxonomy" id="1032678"/>
    <lineage>
        <taxon>Eukaryota</taxon>
        <taxon>Fungi</taxon>
        <taxon>Dikarya</taxon>
        <taxon>Ascomycota</taxon>
        <taxon>Pezizomycotina</taxon>
        <taxon>Pezizomycetes</taxon>
        <taxon>Pezizales</taxon>
        <taxon>Discinaceae</taxon>
        <taxon>Discina</taxon>
    </lineage>
</organism>
<evidence type="ECO:0000256" key="1">
    <source>
        <dbReference type="ARBA" id="ARBA00023002"/>
    </source>
</evidence>
<dbReference type="PANTHER" id="PTHR42686">
    <property type="entry name" value="GH17980P-RELATED"/>
    <property type="match status" value="1"/>
</dbReference>
<evidence type="ECO:0000313" key="3">
    <source>
        <dbReference type="EMBL" id="KAL0637322.1"/>
    </source>
</evidence>